<dbReference type="EC" id="2.7.13.3" evidence="2"/>
<keyword evidence="6" id="KW-1185">Reference proteome</keyword>
<keyword evidence="3" id="KW-1133">Transmembrane helix</keyword>
<dbReference type="RefSeq" id="WP_128996402.1">
    <property type="nucleotide sequence ID" value="NZ_PDKN01000005.1"/>
</dbReference>
<dbReference type="SUPFAM" id="SSF47384">
    <property type="entry name" value="Homodimeric domain of signal transducing histidine kinase"/>
    <property type="match status" value="1"/>
</dbReference>
<comment type="caution">
    <text evidence="5">The sequence shown here is derived from an EMBL/GenBank/DDBJ whole genome shotgun (WGS) entry which is preliminary data.</text>
</comment>
<dbReference type="InterPro" id="IPR005467">
    <property type="entry name" value="His_kinase_dom"/>
</dbReference>
<organism evidence="5 6">
    <name type="scientific">Candidatus Marinarcus aquaticus</name>
    <dbReference type="NCBI Taxonomy" id="2044504"/>
    <lineage>
        <taxon>Bacteria</taxon>
        <taxon>Pseudomonadati</taxon>
        <taxon>Campylobacterota</taxon>
        <taxon>Epsilonproteobacteria</taxon>
        <taxon>Campylobacterales</taxon>
        <taxon>Arcobacteraceae</taxon>
        <taxon>Candidatus Marinarcus</taxon>
    </lineage>
</organism>
<dbReference type="InterPro" id="IPR021796">
    <property type="entry name" value="Tll0287-like_dom"/>
</dbReference>
<dbReference type="InterPro" id="IPR003661">
    <property type="entry name" value="HisK_dim/P_dom"/>
</dbReference>
<dbReference type="Gene3D" id="3.30.450.290">
    <property type="match status" value="1"/>
</dbReference>
<dbReference type="InterPro" id="IPR036097">
    <property type="entry name" value="HisK_dim/P_sf"/>
</dbReference>
<feature type="domain" description="Histidine kinase" evidence="4">
    <location>
        <begin position="272"/>
        <end position="495"/>
    </location>
</feature>
<evidence type="ECO:0000256" key="2">
    <source>
        <dbReference type="ARBA" id="ARBA00012438"/>
    </source>
</evidence>
<feature type="transmembrane region" description="Helical" evidence="3">
    <location>
        <begin position="214"/>
        <end position="233"/>
    </location>
</feature>
<dbReference type="GO" id="GO:0000155">
    <property type="term" value="F:phosphorelay sensor kinase activity"/>
    <property type="evidence" value="ECO:0007669"/>
    <property type="project" value="InterPro"/>
</dbReference>
<dbReference type="Pfam" id="PF11845">
    <property type="entry name" value="Tll0287-like"/>
    <property type="match status" value="1"/>
</dbReference>
<evidence type="ECO:0000256" key="1">
    <source>
        <dbReference type="ARBA" id="ARBA00000085"/>
    </source>
</evidence>
<reference evidence="5 6" key="1">
    <citation type="submission" date="2017-10" db="EMBL/GenBank/DDBJ databases">
        <title>Genomics of the genus Arcobacter.</title>
        <authorList>
            <person name="Perez-Cataluna A."/>
            <person name="Figueras M.J."/>
        </authorList>
    </citation>
    <scope>NUCLEOTIDE SEQUENCE [LARGE SCALE GENOMIC DNA]</scope>
    <source>
        <strain evidence="5 6">CECT 8987</strain>
    </source>
</reference>
<name>A0A4Q0XRU3_9BACT</name>
<keyword evidence="3" id="KW-0812">Transmembrane</keyword>
<proteinExistence type="predicted"/>
<evidence type="ECO:0000256" key="3">
    <source>
        <dbReference type="SAM" id="Phobius"/>
    </source>
</evidence>
<dbReference type="Gene3D" id="1.10.287.130">
    <property type="match status" value="1"/>
</dbReference>
<evidence type="ECO:0000313" key="6">
    <source>
        <dbReference type="Proteomes" id="UP000290657"/>
    </source>
</evidence>
<dbReference type="AlphaFoldDB" id="A0A4Q0XRU3"/>
<keyword evidence="3" id="KW-0472">Membrane</keyword>
<evidence type="ECO:0000259" key="4">
    <source>
        <dbReference type="PROSITE" id="PS50109"/>
    </source>
</evidence>
<evidence type="ECO:0000313" key="5">
    <source>
        <dbReference type="EMBL" id="RXJ56428.1"/>
    </source>
</evidence>
<dbReference type="SUPFAM" id="SSF55874">
    <property type="entry name" value="ATPase domain of HSP90 chaperone/DNA topoisomerase II/histidine kinase"/>
    <property type="match status" value="1"/>
</dbReference>
<sequence>MNSLNRLNKVTIIITLLLTFTVAVSAAYAIYNAYHQKQELVLEQAKNAFEKNLNFRKWVAMHGGVYVFPTEKTQPNPYLKNHPFRDLETTDGKKLTLMNPAYSLREMLENFKGRFDEYGHITSLNPVNPKNHPDKWEEAVLKRFENKEISEYYEIYNYKGEEHLRYMKVLNTEAECFACHETHGYELGDVRGGISITIPMIYYNEKSFQEVQKILFMHLFILLVLYGIIYFFYQRLKNSILEEQKLISQLALKDQMLFKQSKIASLGEMLNNIAHHWRQPLSIISTSASGIKLQREFNTITPDMIDKAMDEIIHTTKYLSQTIEDFTNLIDEHSSKITFNISEYLLNDVQILKANTKCQNIHFIIEVEPNIEVKNYKYAFTKAILYIFNYLQKLYENSLLEPKVLLLQLTRKENEVHIMIKENTNCIDDEAIKKLFEPSITSRYDYQTNNLSLFLASKLISENLNGSINVTHSTLSYENKDYSGVCFKITLPLENKE</sequence>
<protein>
    <recommendedName>
        <fullName evidence="2">histidine kinase</fullName>
        <ecNumber evidence="2">2.7.13.3</ecNumber>
    </recommendedName>
</protein>
<dbReference type="PROSITE" id="PS50109">
    <property type="entry name" value="HIS_KIN"/>
    <property type="match status" value="1"/>
</dbReference>
<comment type="catalytic activity">
    <reaction evidence="1">
        <text>ATP + protein L-histidine = ADP + protein N-phospho-L-histidine.</text>
        <dbReference type="EC" id="2.7.13.3"/>
    </reaction>
</comment>
<accession>A0A4Q0XRU3</accession>
<gene>
    <name evidence="5" type="ORF">CRV04_08405</name>
</gene>
<dbReference type="Proteomes" id="UP000290657">
    <property type="component" value="Unassembled WGS sequence"/>
</dbReference>
<dbReference type="EMBL" id="PDKN01000005">
    <property type="protein sequence ID" value="RXJ56428.1"/>
    <property type="molecule type" value="Genomic_DNA"/>
</dbReference>
<dbReference type="InterPro" id="IPR036890">
    <property type="entry name" value="HATPase_C_sf"/>
</dbReference>
<dbReference type="Gene3D" id="3.30.565.10">
    <property type="entry name" value="Histidine kinase-like ATPase, C-terminal domain"/>
    <property type="match status" value="1"/>
</dbReference>
<dbReference type="OrthoDB" id="9793144at2"/>
<dbReference type="CDD" id="cd00082">
    <property type="entry name" value="HisKA"/>
    <property type="match status" value="1"/>
</dbReference>